<dbReference type="PhylomeDB" id="B3RPQ3"/>
<dbReference type="GO" id="GO:0030620">
    <property type="term" value="F:U2 snRNA binding"/>
    <property type="evidence" value="ECO:0000318"/>
    <property type="project" value="GO_Central"/>
</dbReference>
<evidence type="ECO:0000256" key="1">
    <source>
        <dbReference type="SAM" id="MobiDB-lite"/>
    </source>
</evidence>
<dbReference type="InParanoid" id="B3RPQ3"/>
<dbReference type="GeneID" id="6750728"/>
<dbReference type="Proteomes" id="UP000009022">
    <property type="component" value="Unassembled WGS sequence"/>
</dbReference>
<feature type="domain" description="Coilin tudor" evidence="3">
    <location>
        <begin position="357"/>
        <end position="460"/>
    </location>
</feature>
<feature type="compositionally biased region" description="Polar residues" evidence="1">
    <location>
        <begin position="289"/>
        <end position="299"/>
    </location>
</feature>
<dbReference type="InterPro" id="IPR056398">
    <property type="entry name" value="Tudor_Coilin"/>
</dbReference>
<dbReference type="AlphaFoldDB" id="B3RPQ3"/>
<dbReference type="Pfam" id="PF15862">
    <property type="entry name" value="Coilin_N"/>
    <property type="match status" value="1"/>
</dbReference>
<dbReference type="GO" id="GO:0000387">
    <property type="term" value="P:spliceosomal snRNP assembly"/>
    <property type="evidence" value="ECO:0000318"/>
    <property type="project" value="GO_Central"/>
</dbReference>
<dbReference type="FunCoup" id="B3RPQ3">
    <property type="interactions" value="1219"/>
</dbReference>
<dbReference type="eggNOG" id="ENOG502QVWV">
    <property type="taxonomic scope" value="Eukaryota"/>
</dbReference>
<dbReference type="HOGENOM" id="CLU_593573_0_0_1"/>
<dbReference type="OMA" id="AYSHAGT"/>
<evidence type="ECO:0000259" key="2">
    <source>
        <dbReference type="Pfam" id="PF15862"/>
    </source>
</evidence>
<feature type="compositionally biased region" description="Polar residues" evidence="1">
    <location>
        <begin position="261"/>
        <end position="280"/>
    </location>
</feature>
<dbReference type="RefSeq" id="XP_002109513.1">
    <property type="nucleotide sequence ID" value="XM_002109477.1"/>
</dbReference>
<feature type="domain" description="Coilin N-terminal" evidence="2">
    <location>
        <begin position="11"/>
        <end position="140"/>
    </location>
</feature>
<evidence type="ECO:0000313" key="4">
    <source>
        <dbReference type="EMBL" id="EDV27679.1"/>
    </source>
</evidence>
<dbReference type="PANTHER" id="PTHR15197">
    <property type="entry name" value="COILIN P80"/>
    <property type="match status" value="1"/>
</dbReference>
<keyword evidence="5" id="KW-1185">Reference proteome</keyword>
<dbReference type="InterPro" id="IPR031722">
    <property type="entry name" value="Coilin_N"/>
</dbReference>
<proteinExistence type="predicted"/>
<dbReference type="Pfam" id="PF23086">
    <property type="entry name" value="Tudor_Coilin"/>
    <property type="match status" value="1"/>
</dbReference>
<dbReference type="CTD" id="6750728"/>
<protein>
    <submittedName>
        <fullName evidence="4">Uncharacterized protein</fullName>
    </submittedName>
</protein>
<accession>B3RPQ3</accession>
<evidence type="ECO:0000313" key="5">
    <source>
        <dbReference type="Proteomes" id="UP000009022"/>
    </source>
</evidence>
<sequence length="461" mass="51718">MASKTGRSSCVRIKLKFANVACKDFTSAWRRCWFIFDSNSCRLVADLIYLIQKRFALNRKSSYHLYLDDYLIQHDEPIEIIRDNDIIVVEQDDSTNKDLQMAYSHAGTRVKRNKTNNLTSKEGHLKSSEASEDTSNEKQSCSKSNVDIKNTTNEEQSSSSSVDTSSSTSSTESDDSSSDSSTSDGDSVADQDERVDSNVPSYHLKGDKDESMDIDKSATQVSNNHVLTPSKDGKKSGLQGIEEISKNTSSNIAIQNHPLLSDSQLSQGSKRASFNRSNETSTKKKKFDLSQNSVASTKGQHIRFDSEDENIQVQPNTLNNSNPSELSTCSDIDKGRKSVKVMTKSIAKNNLSESNWYKNLKILNAPPRSGDKIVFRVLELSSSYTPEISKFKEGVVESYNNATDQIIIKLTDRQLEKERKEWTEPGKFELFEGEEENYVKEIDPIVQTPWSSITEARLIES</sequence>
<feature type="region of interest" description="Disordered" evidence="1">
    <location>
        <begin position="104"/>
        <end position="212"/>
    </location>
</feature>
<feature type="compositionally biased region" description="Polar residues" evidence="1">
    <location>
        <begin position="137"/>
        <end position="156"/>
    </location>
</feature>
<reference evidence="4 5" key="1">
    <citation type="journal article" date="2008" name="Nature">
        <title>The Trichoplax genome and the nature of placozoans.</title>
        <authorList>
            <person name="Srivastava M."/>
            <person name="Begovic E."/>
            <person name="Chapman J."/>
            <person name="Putnam N.H."/>
            <person name="Hellsten U."/>
            <person name="Kawashima T."/>
            <person name="Kuo A."/>
            <person name="Mitros T."/>
            <person name="Salamov A."/>
            <person name="Carpenter M.L."/>
            <person name="Signorovitch A.Y."/>
            <person name="Moreno M.A."/>
            <person name="Kamm K."/>
            <person name="Grimwood J."/>
            <person name="Schmutz J."/>
            <person name="Shapiro H."/>
            <person name="Grigoriev I.V."/>
            <person name="Buss L.W."/>
            <person name="Schierwater B."/>
            <person name="Dellaporta S.L."/>
            <person name="Rokhsar D.S."/>
        </authorList>
    </citation>
    <scope>NUCLEOTIDE SEQUENCE [LARGE SCALE GENOMIC DNA]</scope>
    <source>
        <strain evidence="4 5">Grell-BS-1999</strain>
    </source>
</reference>
<name>B3RPQ3_TRIAD</name>
<dbReference type="InterPro" id="IPR024822">
    <property type="entry name" value="Coilin"/>
</dbReference>
<dbReference type="OrthoDB" id="10072457at2759"/>
<evidence type="ECO:0000259" key="3">
    <source>
        <dbReference type="Pfam" id="PF23086"/>
    </source>
</evidence>
<dbReference type="GO" id="GO:0015030">
    <property type="term" value="C:Cajal body"/>
    <property type="evidence" value="ECO:0000318"/>
    <property type="project" value="GO_Central"/>
</dbReference>
<dbReference type="PANTHER" id="PTHR15197:SF0">
    <property type="entry name" value="COILIN"/>
    <property type="match status" value="1"/>
</dbReference>
<dbReference type="GO" id="GO:0030619">
    <property type="term" value="F:U1 snRNA binding"/>
    <property type="evidence" value="ECO:0000318"/>
    <property type="project" value="GO_Central"/>
</dbReference>
<dbReference type="STRING" id="10228.B3RPQ3"/>
<dbReference type="KEGG" id="tad:TRIADDRAFT_53621"/>
<feature type="compositionally biased region" description="Low complexity" evidence="1">
    <location>
        <begin position="157"/>
        <end position="171"/>
    </location>
</feature>
<feature type="region of interest" description="Disordered" evidence="1">
    <location>
        <begin position="258"/>
        <end position="299"/>
    </location>
</feature>
<organism evidence="4 5">
    <name type="scientific">Trichoplax adhaerens</name>
    <name type="common">Trichoplax reptans</name>
    <dbReference type="NCBI Taxonomy" id="10228"/>
    <lineage>
        <taxon>Eukaryota</taxon>
        <taxon>Metazoa</taxon>
        <taxon>Placozoa</taxon>
        <taxon>Uniplacotomia</taxon>
        <taxon>Trichoplacea</taxon>
        <taxon>Trichoplacidae</taxon>
        <taxon>Trichoplax</taxon>
    </lineage>
</organism>
<dbReference type="EMBL" id="DS985242">
    <property type="protein sequence ID" value="EDV27679.1"/>
    <property type="molecule type" value="Genomic_DNA"/>
</dbReference>
<gene>
    <name evidence="4" type="ORF">TRIADDRAFT_53621</name>
</gene>